<keyword evidence="1" id="KW-0472">Membrane</keyword>
<dbReference type="EMBL" id="JANVFS010000055">
    <property type="protein sequence ID" value="KAJ4464871.1"/>
    <property type="molecule type" value="Genomic_DNA"/>
</dbReference>
<feature type="transmembrane region" description="Helical" evidence="1">
    <location>
        <begin position="18"/>
        <end position="39"/>
    </location>
</feature>
<dbReference type="PANTHER" id="PTHR40465:SF1">
    <property type="entry name" value="DUF6534 DOMAIN-CONTAINING PROTEIN"/>
    <property type="match status" value="1"/>
</dbReference>
<accession>A0A9W8ZSU4</accession>
<keyword evidence="1" id="KW-0812">Transmembrane</keyword>
<gene>
    <name evidence="3" type="ORF">C8J55DRAFT_493686</name>
</gene>
<feature type="domain" description="DUF6534" evidence="2">
    <location>
        <begin position="222"/>
        <end position="266"/>
    </location>
</feature>
<sequence length="362" mass="40739">MSSVFDLKFLNNTLGAGLIGYSISCVIFGIFTTQTISFYHKYRSDPLKLKILVGVVWCIEFIHQTLVAHTVYHYLVLCFGSPIIIILTEPLVWSFVPICKTWKFSQEHSSMLYSIVWPKPILLQIVQTLIVVSTVSGSIVKFCSIIRIWRFSNHNIMVTAALSMVVFAQIGWILGDVMCHLENQNTNASPKKVFEVRVLQLQNALGLASIKNVASGALATGALGDILLALAMCYYLRKWRTGYQEPDSLLNRLVHYALNTGIMTSTRKQVIGEVGDEFTQTNDGLGSFTTIPELARNVNVNPVEVNVQHETGNAGDQAYEVFDGHLRFQPLPPSKRRFEPTRFREVLEDRTSTAQRSERFKS</sequence>
<keyword evidence="1" id="KW-1133">Transmembrane helix</keyword>
<protein>
    <recommendedName>
        <fullName evidence="2">DUF6534 domain-containing protein</fullName>
    </recommendedName>
</protein>
<dbReference type="PANTHER" id="PTHR40465">
    <property type="entry name" value="CHROMOSOME 1, WHOLE GENOME SHOTGUN SEQUENCE"/>
    <property type="match status" value="1"/>
</dbReference>
<name>A0A9W8ZSU4_9AGAR</name>
<reference evidence="3" key="1">
    <citation type="submission" date="2022-08" db="EMBL/GenBank/DDBJ databases">
        <authorList>
            <consortium name="DOE Joint Genome Institute"/>
            <person name="Min B."/>
            <person name="Riley R."/>
            <person name="Sierra-Patev S."/>
            <person name="Naranjo-Ortiz M."/>
            <person name="Looney B."/>
            <person name="Konkel Z."/>
            <person name="Slot J.C."/>
            <person name="Sakamoto Y."/>
            <person name="Steenwyk J.L."/>
            <person name="Rokas A."/>
            <person name="Carro J."/>
            <person name="Camarero S."/>
            <person name="Ferreira P."/>
            <person name="Molpeceres G."/>
            <person name="Ruiz-Duenas F.J."/>
            <person name="Serrano A."/>
            <person name="Henrissat B."/>
            <person name="Drula E."/>
            <person name="Hughes K.W."/>
            <person name="Mata J.L."/>
            <person name="Ishikawa N.K."/>
            <person name="Vargas-Isla R."/>
            <person name="Ushijima S."/>
            <person name="Smith C.A."/>
            <person name="Ahrendt S."/>
            <person name="Andreopoulos W."/>
            <person name="He G."/>
            <person name="Labutti K."/>
            <person name="Lipzen A."/>
            <person name="Ng V."/>
            <person name="Sandor L."/>
            <person name="Barry K."/>
            <person name="Martinez A.T."/>
            <person name="Xiao Y."/>
            <person name="Gibbons J.G."/>
            <person name="Terashima K."/>
            <person name="Hibbett D.S."/>
            <person name="Grigoriev I.V."/>
        </authorList>
    </citation>
    <scope>NUCLEOTIDE SEQUENCE</scope>
    <source>
        <strain evidence="3">Sp2 HRB7682 ss15</strain>
    </source>
</reference>
<dbReference type="InterPro" id="IPR045339">
    <property type="entry name" value="DUF6534"/>
</dbReference>
<evidence type="ECO:0000256" key="1">
    <source>
        <dbReference type="SAM" id="Phobius"/>
    </source>
</evidence>
<organism evidence="3 4">
    <name type="scientific">Lentinula lateritia</name>
    <dbReference type="NCBI Taxonomy" id="40482"/>
    <lineage>
        <taxon>Eukaryota</taxon>
        <taxon>Fungi</taxon>
        <taxon>Dikarya</taxon>
        <taxon>Basidiomycota</taxon>
        <taxon>Agaricomycotina</taxon>
        <taxon>Agaricomycetes</taxon>
        <taxon>Agaricomycetidae</taxon>
        <taxon>Agaricales</taxon>
        <taxon>Marasmiineae</taxon>
        <taxon>Omphalotaceae</taxon>
        <taxon>Lentinula</taxon>
    </lineage>
</organism>
<evidence type="ECO:0000313" key="3">
    <source>
        <dbReference type="EMBL" id="KAJ4464871.1"/>
    </source>
</evidence>
<dbReference type="Proteomes" id="UP001150238">
    <property type="component" value="Unassembled WGS sequence"/>
</dbReference>
<proteinExistence type="predicted"/>
<feature type="transmembrane region" description="Helical" evidence="1">
    <location>
        <begin position="213"/>
        <end position="236"/>
    </location>
</feature>
<feature type="transmembrane region" description="Helical" evidence="1">
    <location>
        <begin position="155"/>
        <end position="174"/>
    </location>
</feature>
<reference evidence="3" key="2">
    <citation type="journal article" date="2023" name="Proc. Natl. Acad. Sci. U.S.A.">
        <title>A global phylogenomic analysis of the shiitake genus Lentinula.</title>
        <authorList>
            <person name="Sierra-Patev S."/>
            <person name="Min B."/>
            <person name="Naranjo-Ortiz M."/>
            <person name="Looney B."/>
            <person name="Konkel Z."/>
            <person name="Slot J.C."/>
            <person name="Sakamoto Y."/>
            <person name="Steenwyk J.L."/>
            <person name="Rokas A."/>
            <person name="Carro J."/>
            <person name="Camarero S."/>
            <person name="Ferreira P."/>
            <person name="Molpeceres G."/>
            <person name="Ruiz-Duenas F.J."/>
            <person name="Serrano A."/>
            <person name="Henrissat B."/>
            <person name="Drula E."/>
            <person name="Hughes K.W."/>
            <person name="Mata J.L."/>
            <person name="Ishikawa N.K."/>
            <person name="Vargas-Isla R."/>
            <person name="Ushijima S."/>
            <person name="Smith C.A."/>
            <person name="Donoghue J."/>
            <person name="Ahrendt S."/>
            <person name="Andreopoulos W."/>
            <person name="He G."/>
            <person name="LaButti K."/>
            <person name="Lipzen A."/>
            <person name="Ng V."/>
            <person name="Riley R."/>
            <person name="Sandor L."/>
            <person name="Barry K."/>
            <person name="Martinez A.T."/>
            <person name="Xiao Y."/>
            <person name="Gibbons J.G."/>
            <person name="Terashima K."/>
            <person name="Grigoriev I.V."/>
            <person name="Hibbett D."/>
        </authorList>
    </citation>
    <scope>NUCLEOTIDE SEQUENCE</scope>
    <source>
        <strain evidence="3">Sp2 HRB7682 ss15</strain>
    </source>
</reference>
<feature type="transmembrane region" description="Helical" evidence="1">
    <location>
        <begin position="121"/>
        <end position="143"/>
    </location>
</feature>
<dbReference type="Pfam" id="PF20152">
    <property type="entry name" value="DUF6534"/>
    <property type="match status" value="1"/>
</dbReference>
<comment type="caution">
    <text evidence="3">The sequence shown here is derived from an EMBL/GenBank/DDBJ whole genome shotgun (WGS) entry which is preliminary data.</text>
</comment>
<dbReference type="AlphaFoldDB" id="A0A9W8ZSU4"/>
<evidence type="ECO:0000259" key="2">
    <source>
        <dbReference type="Pfam" id="PF20152"/>
    </source>
</evidence>
<evidence type="ECO:0000313" key="4">
    <source>
        <dbReference type="Proteomes" id="UP001150238"/>
    </source>
</evidence>